<proteinExistence type="inferred from homology"/>
<dbReference type="GO" id="GO:0004107">
    <property type="term" value="F:chorismate synthase activity"/>
    <property type="evidence" value="ECO:0007669"/>
    <property type="project" value="UniProtKB-UniRule"/>
</dbReference>
<comment type="subunit">
    <text evidence="11">Homotetramer.</text>
</comment>
<keyword evidence="6 11" id="KW-0288">FMN</keyword>
<keyword evidence="5 11" id="KW-0285">Flavoprotein</keyword>
<gene>
    <name evidence="11 13" type="primary">aroC</name>
    <name evidence="13" type="ORF">H9737_05795</name>
</gene>
<evidence type="ECO:0000256" key="5">
    <source>
        <dbReference type="ARBA" id="ARBA00022630"/>
    </source>
</evidence>
<evidence type="ECO:0000313" key="13">
    <source>
        <dbReference type="EMBL" id="HIX47181.1"/>
    </source>
</evidence>
<dbReference type="InterPro" id="IPR035904">
    <property type="entry name" value="Chorismate_synth_AroC_sf"/>
</dbReference>
<keyword evidence="4 11" id="KW-0028">Amino-acid biosynthesis</keyword>
<comment type="catalytic activity">
    <reaction evidence="11 12">
        <text>5-O-(1-carboxyvinyl)-3-phosphoshikimate = chorismate + phosphate</text>
        <dbReference type="Rhea" id="RHEA:21020"/>
        <dbReference type="ChEBI" id="CHEBI:29748"/>
        <dbReference type="ChEBI" id="CHEBI:43474"/>
        <dbReference type="ChEBI" id="CHEBI:57701"/>
        <dbReference type="EC" id="4.2.3.5"/>
    </reaction>
</comment>
<evidence type="ECO:0000256" key="1">
    <source>
        <dbReference type="ARBA" id="ARBA00005044"/>
    </source>
</evidence>
<feature type="binding site" evidence="11">
    <location>
        <begin position="305"/>
        <end position="309"/>
    </location>
    <ligand>
        <name>FMN</name>
        <dbReference type="ChEBI" id="CHEBI:58210"/>
    </ligand>
</feature>
<dbReference type="FunFam" id="3.60.150.10:FF:000002">
    <property type="entry name" value="Chorismate synthase"/>
    <property type="match status" value="1"/>
</dbReference>
<keyword evidence="9 11" id="KW-0057">Aromatic amino acid biosynthesis</keyword>
<organism evidence="13 14">
    <name type="scientific">Candidatus Borkfalkia faecigallinarum</name>
    <dbReference type="NCBI Taxonomy" id="2838509"/>
    <lineage>
        <taxon>Bacteria</taxon>
        <taxon>Bacillati</taxon>
        <taxon>Bacillota</taxon>
        <taxon>Clostridia</taxon>
        <taxon>Christensenellales</taxon>
        <taxon>Christensenellaceae</taxon>
        <taxon>Candidatus Borkfalkia</taxon>
    </lineage>
</organism>
<dbReference type="EMBL" id="DXFD01000085">
    <property type="protein sequence ID" value="HIX47181.1"/>
    <property type="molecule type" value="Genomic_DNA"/>
</dbReference>
<dbReference type="PIRSF" id="PIRSF001456">
    <property type="entry name" value="Chorismate_synth"/>
    <property type="match status" value="1"/>
</dbReference>
<evidence type="ECO:0000256" key="7">
    <source>
        <dbReference type="ARBA" id="ARBA00022827"/>
    </source>
</evidence>
<evidence type="ECO:0000313" key="14">
    <source>
        <dbReference type="Proteomes" id="UP000824249"/>
    </source>
</evidence>
<evidence type="ECO:0000256" key="10">
    <source>
        <dbReference type="ARBA" id="ARBA00023239"/>
    </source>
</evidence>
<evidence type="ECO:0000256" key="8">
    <source>
        <dbReference type="ARBA" id="ARBA00022857"/>
    </source>
</evidence>
<evidence type="ECO:0000256" key="9">
    <source>
        <dbReference type="ARBA" id="ARBA00023141"/>
    </source>
</evidence>
<accession>A0A9D1VUH8</accession>
<keyword evidence="10 11" id="KW-0456">Lyase</keyword>
<feature type="binding site" evidence="11">
    <location>
        <position position="40"/>
    </location>
    <ligand>
        <name>NADP(+)</name>
        <dbReference type="ChEBI" id="CHEBI:58349"/>
    </ligand>
</feature>
<dbReference type="PROSITE" id="PS00788">
    <property type="entry name" value="CHORISMATE_SYNTHASE_2"/>
    <property type="match status" value="1"/>
</dbReference>
<feature type="binding site" evidence="11">
    <location>
        <begin position="246"/>
        <end position="247"/>
    </location>
    <ligand>
        <name>FMN</name>
        <dbReference type="ChEBI" id="CHEBI:58210"/>
    </ligand>
</feature>
<comment type="similarity">
    <text evidence="2 11 12">Belongs to the chorismate synthase family.</text>
</comment>
<dbReference type="AlphaFoldDB" id="A0A9D1VUH8"/>
<comment type="caution">
    <text evidence="13">The sequence shown here is derived from an EMBL/GenBank/DDBJ whole genome shotgun (WGS) entry which is preliminary data.</text>
</comment>
<comment type="function">
    <text evidence="11">Catalyzes the anti-1,4-elimination of the C-3 phosphate and the C-6 proR hydrogen from 5-enolpyruvylshikimate-3-phosphate (EPSP) to yield chorismate, which is the branch point compound that serves as the starting substrate for the three terminal pathways of aromatic amino acid biosynthesis. This reaction introduces a second double bond into the aromatic ring system.</text>
</comment>
<evidence type="ECO:0000256" key="3">
    <source>
        <dbReference type="ARBA" id="ARBA00013036"/>
    </source>
</evidence>
<reference evidence="13" key="1">
    <citation type="journal article" date="2021" name="PeerJ">
        <title>Extensive microbial diversity within the chicken gut microbiome revealed by metagenomics and culture.</title>
        <authorList>
            <person name="Gilroy R."/>
            <person name="Ravi A."/>
            <person name="Getino M."/>
            <person name="Pursley I."/>
            <person name="Horton D.L."/>
            <person name="Alikhan N.F."/>
            <person name="Baker D."/>
            <person name="Gharbi K."/>
            <person name="Hall N."/>
            <person name="Watson M."/>
            <person name="Adriaenssens E.M."/>
            <person name="Foster-Nyarko E."/>
            <person name="Jarju S."/>
            <person name="Secka A."/>
            <person name="Antonio M."/>
            <person name="Oren A."/>
            <person name="Chaudhuri R.R."/>
            <person name="La Ragione R."/>
            <person name="Hildebrand F."/>
            <person name="Pallen M.J."/>
        </authorList>
    </citation>
    <scope>NUCLEOTIDE SEQUENCE</scope>
    <source>
        <strain evidence="13">26628</strain>
    </source>
</reference>
<dbReference type="CDD" id="cd07304">
    <property type="entry name" value="Chorismate_synthase"/>
    <property type="match status" value="1"/>
</dbReference>
<comment type="cofactor">
    <cofactor evidence="11 12">
        <name>FMNH2</name>
        <dbReference type="ChEBI" id="CHEBI:57618"/>
    </cofactor>
    <text evidence="11 12">Reduced FMN (FMNH(2)).</text>
</comment>
<feature type="binding site" evidence="11">
    <location>
        <position position="46"/>
    </location>
    <ligand>
        <name>NADP(+)</name>
        <dbReference type="ChEBI" id="CHEBI:58349"/>
    </ligand>
</feature>
<comment type="pathway">
    <text evidence="1 11 12">Metabolic intermediate biosynthesis; chorismate biosynthesis; chorismate from D-erythrose 4-phosphate and phosphoenolpyruvate: step 7/7.</text>
</comment>
<dbReference type="PANTHER" id="PTHR21085">
    <property type="entry name" value="CHORISMATE SYNTHASE"/>
    <property type="match status" value="1"/>
</dbReference>
<reference evidence="13" key="2">
    <citation type="submission" date="2021-04" db="EMBL/GenBank/DDBJ databases">
        <authorList>
            <person name="Gilroy R."/>
        </authorList>
    </citation>
    <scope>NUCLEOTIDE SEQUENCE</scope>
    <source>
        <strain evidence="13">26628</strain>
    </source>
</reference>
<dbReference type="GO" id="GO:0005829">
    <property type="term" value="C:cytosol"/>
    <property type="evidence" value="ECO:0007669"/>
    <property type="project" value="TreeGrafter"/>
</dbReference>
<dbReference type="GO" id="GO:0009423">
    <property type="term" value="P:chorismate biosynthetic process"/>
    <property type="evidence" value="ECO:0007669"/>
    <property type="project" value="UniProtKB-UniRule"/>
</dbReference>
<keyword evidence="8 11" id="KW-0521">NADP</keyword>
<keyword evidence="7 11" id="KW-0274">FAD</keyword>
<dbReference type="PROSITE" id="PS00787">
    <property type="entry name" value="CHORISMATE_SYNTHASE_1"/>
    <property type="match status" value="1"/>
</dbReference>
<dbReference type="Pfam" id="PF01264">
    <property type="entry name" value="Chorismate_synt"/>
    <property type="match status" value="1"/>
</dbReference>
<protein>
    <recommendedName>
        <fullName evidence="3 11">Chorismate synthase</fullName>
        <shortName evidence="11">CS</shortName>
        <ecNumber evidence="3 11">4.2.3.5</ecNumber>
    </recommendedName>
    <alternativeName>
        <fullName evidence="11">5-enolpyruvylshikimate-3-phosphate phospholyase</fullName>
    </alternativeName>
</protein>
<dbReference type="PANTHER" id="PTHR21085:SF0">
    <property type="entry name" value="CHORISMATE SYNTHASE"/>
    <property type="match status" value="1"/>
</dbReference>
<feature type="binding site" evidence="11">
    <location>
        <position position="290"/>
    </location>
    <ligand>
        <name>FMN</name>
        <dbReference type="ChEBI" id="CHEBI:58210"/>
    </ligand>
</feature>
<dbReference type="Proteomes" id="UP000824249">
    <property type="component" value="Unassembled WGS sequence"/>
</dbReference>
<feature type="binding site" evidence="11">
    <location>
        <begin position="128"/>
        <end position="130"/>
    </location>
    <ligand>
        <name>FMN</name>
        <dbReference type="ChEBI" id="CHEBI:58210"/>
    </ligand>
</feature>
<dbReference type="InterPro" id="IPR000453">
    <property type="entry name" value="Chorismate_synth"/>
</dbReference>
<evidence type="ECO:0000256" key="6">
    <source>
        <dbReference type="ARBA" id="ARBA00022643"/>
    </source>
</evidence>
<dbReference type="GO" id="GO:0010181">
    <property type="term" value="F:FMN binding"/>
    <property type="evidence" value="ECO:0007669"/>
    <property type="project" value="TreeGrafter"/>
</dbReference>
<evidence type="ECO:0000256" key="12">
    <source>
        <dbReference type="RuleBase" id="RU000605"/>
    </source>
</evidence>
<dbReference type="HAMAP" id="MF_00300">
    <property type="entry name" value="Chorismate_synth"/>
    <property type="match status" value="1"/>
</dbReference>
<evidence type="ECO:0000256" key="11">
    <source>
        <dbReference type="HAMAP-Rule" id="MF_00300"/>
    </source>
</evidence>
<name>A0A9D1VUH8_9FIRM</name>
<evidence type="ECO:0000256" key="2">
    <source>
        <dbReference type="ARBA" id="ARBA00008014"/>
    </source>
</evidence>
<evidence type="ECO:0000256" key="4">
    <source>
        <dbReference type="ARBA" id="ARBA00022605"/>
    </source>
</evidence>
<dbReference type="EC" id="4.2.3.5" evidence="3 11"/>
<dbReference type="NCBIfam" id="NF003793">
    <property type="entry name" value="PRK05382.1"/>
    <property type="match status" value="1"/>
</dbReference>
<dbReference type="NCBIfam" id="TIGR00033">
    <property type="entry name" value="aroC"/>
    <property type="match status" value="1"/>
</dbReference>
<dbReference type="InterPro" id="IPR020541">
    <property type="entry name" value="Chorismate_synthase_CS"/>
</dbReference>
<dbReference type="Gene3D" id="3.60.150.10">
    <property type="entry name" value="Chorismate synthase AroC"/>
    <property type="match status" value="1"/>
</dbReference>
<feature type="binding site" evidence="11">
    <location>
        <position position="331"/>
    </location>
    <ligand>
        <name>FMN</name>
        <dbReference type="ChEBI" id="CHEBI:58210"/>
    </ligand>
</feature>
<dbReference type="SUPFAM" id="SSF103263">
    <property type="entry name" value="Chorismate synthase, AroC"/>
    <property type="match status" value="1"/>
</dbReference>
<dbReference type="GO" id="GO:0008652">
    <property type="term" value="P:amino acid biosynthetic process"/>
    <property type="evidence" value="ECO:0007669"/>
    <property type="project" value="UniProtKB-KW"/>
</dbReference>
<sequence length="376" mass="41032">MLQWMTSGESHGRALTAIVEGLPANLEVDKEEIDRYLALRQSGYGRGARQKIESDRVEIVSGVRDRRTLGSPVCLQIVNRDYANWEAYMSPYGADTSARRLTRVRPGHADLTGLRKFAQTDARNILERASARETAARVAAGTLARMYLRALGIEVTGYVREAAGVADEREYTFEEAAATHSRPLFMPDEALMRRAMESIDRIKEEKDTAGGIVEIRVRGVKSGFGSCMSYGEKLDGRLAGAVMSVQAVKGVEIGLGFAAARRRGSAVHDEIYSENGRFVRHTNNAGGIEGGMSNGEEIVLRAAMKPIPTLMRGLNTVDFETGEACRAATERSDVCAVCACEIIVESTVCFALAQAVSQRLGGDNMEEVKARYDLLP</sequence>
<dbReference type="GO" id="GO:0009073">
    <property type="term" value="P:aromatic amino acid family biosynthetic process"/>
    <property type="evidence" value="ECO:0007669"/>
    <property type="project" value="UniProtKB-KW"/>
</dbReference>